<sequence length="97" mass="11360">MKYRLLFVVAALLFSSSYAAAQEGYWYEGCPKYSDEKIEILFKEDSIITDKNTSKLSKGELIKYIKEKECQIHNVEMYSERKKAVIDYLKSTNSNKR</sequence>
<accession>A0A2D0K803</accession>
<evidence type="ECO:0000256" key="1">
    <source>
        <dbReference type="SAM" id="SignalP"/>
    </source>
</evidence>
<evidence type="ECO:0000313" key="3">
    <source>
        <dbReference type="Proteomes" id="UP000222366"/>
    </source>
</evidence>
<feature type="chain" id="PRO_5012926144" evidence="1">
    <location>
        <begin position="22"/>
        <end position="97"/>
    </location>
</feature>
<proteinExistence type="predicted"/>
<comment type="caution">
    <text evidence="2">The sequence shown here is derived from an EMBL/GenBank/DDBJ whole genome shotgun (WGS) entry which is preliminary data.</text>
</comment>
<evidence type="ECO:0000313" key="2">
    <source>
        <dbReference type="EMBL" id="PHM59574.1"/>
    </source>
</evidence>
<protein>
    <submittedName>
        <fullName evidence="2">Uncharacterized protein</fullName>
    </submittedName>
</protein>
<keyword evidence="3" id="KW-1185">Reference proteome</keyword>
<gene>
    <name evidence="2" type="ORF">Xsto_04042</name>
</gene>
<dbReference type="Proteomes" id="UP000222366">
    <property type="component" value="Unassembled WGS sequence"/>
</dbReference>
<name>A0A2D0K803_9GAMM</name>
<dbReference type="EMBL" id="NJAJ01000082">
    <property type="protein sequence ID" value="PHM59574.1"/>
    <property type="molecule type" value="Genomic_DNA"/>
</dbReference>
<keyword evidence="1" id="KW-0732">Signal</keyword>
<dbReference type="AlphaFoldDB" id="A0A2D0K803"/>
<organism evidence="2 3">
    <name type="scientific">Xenorhabdus stockiae</name>
    <dbReference type="NCBI Taxonomy" id="351614"/>
    <lineage>
        <taxon>Bacteria</taxon>
        <taxon>Pseudomonadati</taxon>
        <taxon>Pseudomonadota</taxon>
        <taxon>Gammaproteobacteria</taxon>
        <taxon>Enterobacterales</taxon>
        <taxon>Morganellaceae</taxon>
        <taxon>Xenorhabdus</taxon>
    </lineage>
</organism>
<reference evidence="2 3" key="1">
    <citation type="journal article" date="2017" name="Nat. Microbiol.">
        <title>Natural product diversity associated with the nematode symbionts Photorhabdus and Xenorhabdus.</title>
        <authorList>
            <person name="Tobias N.J."/>
            <person name="Wolff H."/>
            <person name="Djahanschiri B."/>
            <person name="Grundmann F."/>
            <person name="Kronenwerth M."/>
            <person name="Shi Y.M."/>
            <person name="Simonyi S."/>
            <person name="Grun P."/>
            <person name="Shapiro-Ilan D."/>
            <person name="Pidot S.J."/>
            <person name="Stinear T.P."/>
            <person name="Ebersberger I."/>
            <person name="Bode H.B."/>
        </authorList>
    </citation>
    <scope>NUCLEOTIDE SEQUENCE [LARGE SCALE GENOMIC DNA]</scope>
    <source>
        <strain evidence="2 3">DSM 17904</strain>
    </source>
</reference>
<feature type="signal peptide" evidence="1">
    <location>
        <begin position="1"/>
        <end position="21"/>
    </location>
</feature>
<dbReference type="RefSeq" id="WP_099126215.1">
    <property type="nucleotide sequence ID" value="NZ_CAWNRH010000162.1"/>
</dbReference>